<protein>
    <submittedName>
        <fullName evidence="1">Uncharacterized protein</fullName>
    </submittedName>
</protein>
<reference evidence="1" key="1">
    <citation type="submission" date="2016-02" db="EMBL/GenBank/DDBJ databases">
        <title>WGS assembly of Manihot esculenta.</title>
        <authorList>
            <person name="Bredeson J.V."/>
            <person name="Prochnik S.E."/>
            <person name="Lyons J.B."/>
            <person name="Schmutz J."/>
            <person name="Grimwood J."/>
            <person name="Vrebalov J."/>
            <person name="Bart R.S."/>
            <person name="Amuge T."/>
            <person name="Ferguson M.E."/>
            <person name="Green R."/>
            <person name="Putnam N."/>
            <person name="Stites J."/>
            <person name="Rounsley S."/>
            <person name="Rokhsar D.S."/>
        </authorList>
    </citation>
    <scope>NUCLEOTIDE SEQUENCE [LARGE SCALE GENOMIC DNA]</scope>
    <source>
        <tissue evidence="1">Leaf</tissue>
    </source>
</reference>
<name>A0A2C9UG05_MANES</name>
<dbReference type="AlphaFoldDB" id="A0A2C9UG05"/>
<proteinExistence type="predicted"/>
<sequence length="89" mass="10373">MIPYLPILFVNCIFSTILYNEGREPIAQQSSYIPFILPVTYLEAAMILHVSHKQDLLSHLLLTEDSYWRRRLLISCFCFSLAMILPDQP</sequence>
<evidence type="ECO:0000313" key="1">
    <source>
        <dbReference type="EMBL" id="OAY28996.1"/>
    </source>
</evidence>
<accession>A0A2C9UG05</accession>
<gene>
    <name evidence="1" type="ORF">MANES_15G109900</name>
</gene>
<organism evidence="1">
    <name type="scientific">Manihot esculenta</name>
    <name type="common">Cassava</name>
    <name type="synonym">Jatropha manihot</name>
    <dbReference type="NCBI Taxonomy" id="3983"/>
    <lineage>
        <taxon>Eukaryota</taxon>
        <taxon>Viridiplantae</taxon>
        <taxon>Streptophyta</taxon>
        <taxon>Embryophyta</taxon>
        <taxon>Tracheophyta</taxon>
        <taxon>Spermatophyta</taxon>
        <taxon>Magnoliopsida</taxon>
        <taxon>eudicotyledons</taxon>
        <taxon>Gunneridae</taxon>
        <taxon>Pentapetalae</taxon>
        <taxon>rosids</taxon>
        <taxon>fabids</taxon>
        <taxon>Malpighiales</taxon>
        <taxon>Euphorbiaceae</taxon>
        <taxon>Crotonoideae</taxon>
        <taxon>Manihoteae</taxon>
        <taxon>Manihot</taxon>
    </lineage>
</organism>
<dbReference type="EMBL" id="CM004401">
    <property type="protein sequence ID" value="OAY28996.1"/>
    <property type="molecule type" value="Genomic_DNA"/>
</dbReference>